<accession>A0A8S3Z1I0</accession>
<dbReference type="Pfam" id="PF23265">
    <property type="entry name" value="Ig-like_KY"/>
    <property type="match status" value="1"/>
</dbReference>
<evidence type="ECO:0000313" key="3">
    <source>
        <dbReference type="Proteomes" id="UP000678393"/>
    </source>
</evidence>
<gene>
    <name evidence="2" type="ORF">CUNI_LOCUS8427</name>
</gene>
<dbReference type="Proteomes" id="UP000678393">
    <property type="component" value="Unassembled WGS sequence"/>
</dbReference>
<keyword evidence="3" id="KW-1185">Reference proteome</keyword>
<sequence>MSERPEIPAGYLGSQPKFSELRLQALTHDNPELTVDQNSELEIKFKAPKPVKVTTNLLHCNGDKDVSEYVFTQTKDGVLTFVLMFPEAGFYKFQIFALEASDESKSLPNVYNYLIYVKDALRQAHPFPKQYAQWKDGCYLYSPLVMNAKTSLAKVDFKVYVPNANAVAVVAAGEWTHLTKKGENWEGTVGLSKHRGKDVKVTLNANFGADETKYATLLEYIV</sequence>
<dbReference type="OrthoDB" id="6045135at2759"/>
<dbReference type="InterPro" id="IPR053041">
    <property type="entry name" value="Transglut-like_Superfamily_Mod"/>
</dbReference>
<dbReference type="EMBL" id="CAJHNH020001380">
    <property type="protein sequence ID" value="CAG5122869.1"/>
    <property type="molecule type" value="Genomic_DNA"/>
</dbReference>
<evidence type="ECO:0000313" key="2">
    <source>
        <dbReference type="EMBL" id="CAG5122869.1"/>
    </source>
</evidence>
<dbReference type="InterPro" id="IPR056564">
    <property type="entry name" value="Ig-like_KY"/>
</dbReference>
<feature type="domain" description="KY-like immunoglobulin-like" evidence="1">
    <location>
        <begin position="12"/>
        <end position="128"/>
    </location>
</feature>
<name>A0A8S3Z1I0_9EUPU</name>
<dbReference type="PANTHER" id="PTHR47020:SF1">
    <property type="entry name" value="HILLARIN"/>
    <property type="match status" value="1"/>
</dbReference>
<dbReference type="AlphaFoldDB" id="A0A8S3Z1I0"/>
<reference evidence="2" key="1">
    <citation type="submission" date="2021-04" db="EMBL/GenBank/DDBJ databases">
        <authorList>
            <consortium name="Molecular Ecology Group"/>
        </authorList>
    </citation>
    <scope>NUCLEOTIDE SEQUENCE</scope>
</reference>
<organism evidence="2 3">
    <name type="scientific">Candidula unifasciata</name>
    <dbReference type="NCBI Taxonomy" id="100452"/>
    <lineage>
        <taxon>Eukaryota</taxon>
        <taxon>Metazoa</taxon>
        <taxon>Spiralia</taxon>
        <taxon>Lophotrochozoa</taxon>
        <taxon>Mollusca</taxon>
        <taxon>Gastropoda</taxon>
        <taxon>Heterobranchia</taxon>
        <taxon>Euthyneura</taxon>
        <taxon>Panpulmonata</taxon>
        <taxon>Eupulmonata</taxon>
        <taxon>Stylommatophora</taxon>
        <taxon>Helicina</taxon>
        <taxon>Helicoidea</taxon>
        <taxon>Geomitridae</taxon>
        <taxon>Candidula</taxon>
    </lineage>
</organism>
<protein>
    <recommendedName>
        <fullName evidence="1">KY-like immunoglobulin-like domain-containing protein</fullName>
    </recommendedName>
</protein>
<proteinExistence type="predicted"/>
<comment type="caution">
    <text evidence="2">The sequence shown here is derived from an EMBL/GenBank/DDBJ whole genome shotgun (WGS) entry which is preliminary data.</text>
</comment>
<evidence type="ECO:0000259" key="1">
    <source>
        <dbReference type="Pfam" id="PF23265"/>
    </source>
</evidence>
<dbReference type="PANTHER" id="PTHR47020">
    <property type="entry name" value="HILLARIN"/>
    <property type="match status" value="1"/>
</dbReference>